<evidence type="ECO:0000256" key="1">
    <source>
        <dbReference type="ARBA" id="ARBA00010169"/>
    </source>
</evidence>
<name>A0A4R6UU03_9GAMM</name>
<dbReference type="PANTHER" id="PTHR23419">
    <property type="entry name" value="DIVALENT CATION TOLERANCE CUTA-RELATED"/>
    <property type="match status" value="1"/>
</dbReference>
<dbReference type="InterPro" id="IPR015867">
    <property type="entry name" value="N-reg_PII/ATP_PRibTrfase_C"/>
</dbReference>
<proteinExistence type="inferred from homology"/>
<evidence type="ECO:0000313" key="2">
    <source>
        <dbReference type="EMBL" id="TDQ49736.1"/>
    </source>
</evidence>
<dbReference type="InterPro" id="IPR004323">
    <property type="entry name" value="Ion_tolerance_CutA"/>
</dbReference>
<reference evidence="2 3" key="1">
    <citation type="submission" date="2019-03" db="EMBL/GenBank/DDBJ databases">
        <title>Genomic Encyclopedia of Type Strains, Phase IV (KMG-IV): sequencing the most valuable type-strain genomes for metagenomic binning, comparative biology and taxonomic classification.</title>
        <authorList>
            <person name="Goeker M."/>
        </authorList>
    </citation>
    <scope>NUCLEOTIDE SEQUENCE [LARGE SCALE GENOMIC DNA]</scope>
    <source>
        <strain evidence="2 3">DSM 103792</strain>
    </source>
</reference>
<comment type="caution">
    <text evidence="2">The sequence shown here is derived from an EMBL/GenBank/DDBJ whole genome shotgun (WGS) entry which is preliminary data.</text>
</comment>
<evidence type="ECO:0000313" key="3">
    <source>
        <dbReference type="Proteomes" id="UP000295375"/>
    </source>
</evidence>
<sequence length="109" mass="12217">MTDCFVRVVLSTAPTQEAAEYLAETLVSEGLAACVNLFPGIKSIYRWQGELCRDNEVYIVMKSDAAHLPQLEARLRELHPYQVPAFVALPASHVSDNYGQWLHDNLKNA</sequence>
<dbReference type="PANTHER" id="PTHR23419:SF8">
    <property type="entry name" value="FI09726P"/>
    <property type="match status" value="1"/>
</dbReference>
<dbReference type="InterPro" id="IPR011322">
    <property type="entry name" value="N-reg_PII-like_a/b"/>
</dbReference>
<dbReference type="OrthoDB" id="37622at2"/>
<dbReference type="Pfam" id="PF03091">
    <property type="entry name" value="CutA1"/>
    <property type="match status" value="1"/>
</dbReference>
<dbReference type="GO" id="GO:0010038">
    <property type="term" value="P:response to metal ion"/>
    <property type="evidence" value="ECO:0007669"/>
    <property type="project" value="InterPro"/>
</dbReference>
<dbReference type="SUPFAM" id="SSF54913">
    <property type="entry name" value="GlnB-like"/>
    <property type="match status" value="1"/>
</dbReference>
<keyword evidence="3" id="KW-1185">Reference proteome</keyword>
<dbReference type="Proteomes" id="UP000295375">
    <property type="component" value="Unassembled WGS sequence"/>
</dbReference>
<accession>A0A4R6UU03</accession>
<protein>
    <submittedName>
        <fullName evidence="2">Periplasmic divalent cation tolerance protein</fullName>
    </submittedName>
</protein>
<comment type="similarity">
    <text evidence="1">Belongs to the CutA family.</text>
</comment>
<dbReference type="GO" id="GO:0005507">
    <property type="term" value="F:copper ion binding"/>
    <property type="evidence" value="ECO:0007669"/>
    <property type="project" value="TreeGrafter"/>
</dbReference>
<gene>
    <name evidence="2" type="ORF">EV696_103105</name>
</gene>
<dbReference type="Gene3D" id="3.30.70.120">
    <property type="match status" value="1"/>
</dbReference>
<dbReference type="RefSeq" id="WP_133588312.1">
    <property type="nucleotide sequence ID" value="NZ_CP037953.1"/>
</dbReference>
<dbReference type="EMBL" id="SNYM01000003">
    <property type="protein sequence ID" value="TDQ49736.1"/>
    <property type="molecule type" value="Genomic_DNA"/>
</dbReference>
<organism evidence="2 3">
    <name type="scientific">Permianibacter aggregans</name>
    <dbReference type="NCBI Taxonomy" id="1510150"/>
    <lineage>
        <taxon>Bacteria</taxon>
        <taxon>Pseudomonadati</taxon>
        <taxon>Pseudomonadota</taxon>
        <taxon>Gammaproteobacteria</taxon>
        <taxon>Pseudomonadales</taxon>
        <taxon>Pseudomonadaceae</taxon>
        <taxon>Permianibacter</taxon>
    </lineage>
</organism>
<dbReference type="AlphaFoldDB" id="A0A4R6UU03"/>